<dbReference type="Proteomes" id="UP001212841">
    <property type="component" value="Unassembled WGS sequence"/>
</dbReference>
<organism evidence="2 3">
    <name type="scientific">Rhizophlyctis rosea</name>
    <dbReference type="NCBI Taxonomy" id="64517"/>
    <lineage>
        <taxon>Eukaryota</taxon>
        <taxon>Fungi</taxon>
        <taxon>Fungi incertae sedis</taxon>
        <taxon>Chytridiomycota</taxon>
        <taxon>Chytridiomycota incertae sedis</taxon>
        <taxon>Chytridiomycetes</taxon>
        <taxon>Rhizophlyctidales</taxon>
        <taxon>Rhizophlyctidaceae</taxon>
        <taxon>Rhizophlyctis</taxon>
    </lineage>
</organism>
<accession>A0AAD5S817</accession>
<proteinExistence type="predicted"/>
<name>A0AAD5S817_9FUNG</name>
<reference evidence="2" key="1">
    <citation type="submission" date="2020-05" db="EMBL/GenBank/DDBJ databases">
        <title>Phylogenomic resolution of chytrid fungi.</title>
        <authorList>
            <person name="Stajich J.E."/>
            <person name="Amses K."/>
            <person name="Simmons R."/>
            <person name="Seto K."/>
            <person name="Myers J."/>
            <person name="Bonds A."/>
            <person name="Quandt C.A."/>
            <person name="Barry K."/>
            <person name="Liu P."/>
            <person name="Grigoriev I."/>
            <person name="Longcore J.E."/>
            <person name="James T.Y."/>
        </authorList>
    </citation>
    <scope>NUCLEOTIDE SEQUENCE</scope>
    <source>
        <strain evidence="2">JEL0318</strain>
    </source>
</reference>
<protein>
    <submittedName>
        <fullName evidence="2">Uncharacterized protein</fullName>
    </submittedName>
</protein>
<feature type="compositionally biased region" description="Low complexity" evidence="1">
    <location>
        <begin position="1"/>
        <end position="18"/>
    </location>
</feature>
<evidence type="ECO:0000256" key="1">
    <source>
        <dbReference type="SAM" id="MobiDB-lite"/>
    </source>
</evidence>
<sequence>MTDTPRSSTPTPPFSRVSLNSPHTSASLPDSRRTSSTTAPASARLFTSTSSPPSRSSTPSPPKSRASQVRYGGLRNGVDEEGDGKLDAGTGKTRKFKVVVKSGYEVLRGVVALGVLIGGLSILYTSPSTQSACWSAPTTPLTPFTAPLHLAKHYTQSFGKAIGWKELEHFGEEWYTKLVGQPQNAPAIPTLVDVHTTITEPTQEVKAPIGEATQRTEKGVLDLESEIAWERELERQEMTSAKRAQSSSSPRQPLPPYQQTNQPQPSIQQLKSNQPSLLTRFKALISTYISKPEPSIRVPRRALEMPLNPLICKTGVYAGHDSAYDDRCEAWCSAGACPKEVCRCVEGVEKVVVKGVEHGLGGGEGEKVDVDFTPRGSERVRRRYEGSGRLFVEGAGRDPAKPRFQVPKVVRGNKESTPVVNPVGPCPSARYAGHDPMYDERCRRWCGKKACPASLCRCVSGSEVGREGGKPFTHGHGQQREVDVDPKLHDLVWDSYVEEDRQKGAGERECVGGTWIGVSSVYDDRCQRGCGKGVGGGKCPKGLCLCNSDLRR</sequence>
<comment type="caution">
    <text evidence="2">The sequence shown here is derived from an EMBL/GenBank/DDBJ whole genome shotgun (WGS) entry which is preliminary data.</text>
</comment>
<feature type="region of interest" description="Disordered" evidence="1">
    <location>
        <begin position="1"/>
        <end position="90"/>
    </location>
</feature>
<dbReference type="AlphaFoldDB" id="A0AAD5S817"/>
<gene>
    <name evidence="2" type="ORF">HK097_010051</name>
</gene>
<feature type="compositionally biased region" description="Low complexity" evidence="1">
    <location>
        <begin position="245"/>
        <end position="268"/>
    </location>
</feature>
<dbReference type="EMBL" id="JADGJD010000714">
    <property type="protein sequence ID" value="KAJ3048947.1"/>
    <property type="molecule type" value="Genomic_DNA"/>
</dbReference>
<keyword evidence="3" id="KW-1185">Reference proteome</keyword>
<feature type="compositionally biased region" description="Polar residues" evidence="1">
    <location>
        <begin position="19"/>
        <end position="28"/>
    </location>
</feature>
<evidence type="ECO:0000313" key="3">
    <source>
        <dbReference type="Proteomes" id="UP001212841"/>
    </source>
</evidence>
<evidence type="ECO:0000313" key="2">
    <source>
        <dbReference type="EMBL" id="KAJ3048947.1"/>
    </source>
</evidence>
<feature type="compositionally biased region" description="Low complexity" evidence="1">
    <location>
        <begin position="34"/>
        <end position="67"/>
    </location>
</feature>
<feature type="region of interest" description="Disordered" evidence="1">
    <location>
        <begin position="235"/>
        <end position="268"/>
    </location>
</feature>